<feature type="binding site" description="axial binding residue" evidence="5">
    <location>
        <position position="476"/>
    </location>
    <ligand>
        <name>heme</name>
        <dbReference type="ChEBI" id="CHEBI:30413"/>
    </ligand>
    <ligandPart>
        <name>Fe</name>
        <dbReference type="ChEBI" id="CHEBI:18248"/>
    </ligandPart>
</feature>
<keyword evidence="2 5" id="KW-0349">Heme</keyword>
<evidence type="ECO:0000256" key="5">
    <source>
        <dbReference type="PIRSR" id="PIRSR602401-1"/>
    </source>
</evidence>
<dbReference type="GO" id="GO:0020037">
    <property type="term" value="F:heme binding"/>
    <property type="evidence" value="ECO:0007669"/>
    <property type="project" value="InterPro"/>
</dbReference>
<keyword evidence="3 5" id="KW-0479">Metal-binding</keyword>
<evidence type="ECO:0000313" key="6">
    <source>
        <dbReference type="EMBL" id="KAK4459794.1"/>
    </source>
</evidence>
<organism evidence="6 7">
    <name type="scientific">Cladorrhinum samala</name>
    <dbReference type="NCBI Taxonomy" id="585594"/>
    <lineage>
        <taxon>Eukaryota</taxon>
        <taxon>Fungi</taxon>
        <taxon>Dikarya</taxon>
        <taxon>Ascomycota</taxon>
        <taxon>Pezizomycotina</taxon>
        <taxon>Sordariomycetes</taxon>
        <taxon>Sordariomycetidae</taxon>
        <taxon>Sordariales</taxon>
        <taxon>Podosporaceae</taxon>
        <taxon>Cladorrhinum</taxon>
    </lineage>
</organism>
<dbReference type="GO" id="GO:0016705">
    <property type="term" value="F:oxidoreductase activity, acting on paired donors, with incorporation or reduction of molecular oxygen"/>
    <property type="evidence" value="ECO:0007669"/>
    <property type="project" value="InterPro"/>
</dbReference>
<dbReference type="PANTHER" id="PTHR24304:SF2">
    <property type="entry name" value="24-HYDROXYCHOLESTEROL 7-ALPHA-HYDROXYLASE"/>
    <property type="match status" value="1"/>
</dbReference>
<evidence type="ECO:0000256" key="3">
    <source>
        <dbReference type="ARBA" id="ARBA00022723"/>
    </source>
</evidence>
<evidence type="ECO:0000256" key="1">
    <source>
        <dbReference type="ARBA" id="ARBA00010617"/>
    </source>
</evidence>
<dbReference type="CDD" id="cd11040">
    <property type="entry name" value="CYP7_CYP8-like"/>
    <property type="match status" value="1"/>
</dbReference>
<proteinExistence type="inferred from homology"/>
<comment type="similarity">
    <text evidence="1">Belongs to the cytochrome P450 family.</text>
</comment>
<dbReference type="Pfam" id="PF00067">
    <property type="entry name" value="p450"/>
    <property type="match status" value="1"/>
</dbReference>
<accession>A0AAV9HHY4</accession>
<reference evidence="6" key="1">
    <citation type="journal article" date="2023" name="Mol. Phylogenet. Evol.">
        <title>Genome-scale phylogeny and comparative genomics of the fungal order Sordariales.</title>
        <authorList>
            <person name="Hensen N."/>
            <person name="Bonometti L."/>
            <person name="Westerberg I."/>
            <person name="Brannstrom I.O."/>
            <person name="Guillou S."/>
            <person name="Cros-Aarteil S."/>
            <person name="Calhoun S."/>
            <person name="Haridas S."/>
            <person name="Kuo A."/>
            <person name="Mondo S."/>
            <person name="Pangilinan J."/>
            <person name="Riley R."/>
            <person name="LaButti K."/>
            <person name="Andreopoulos B."/>
            <person name="Lipzen A."/>
            <person name="Chen C."/>
            <person name="Yan M."/>
            <person name="Daum C."/>
            <person name="Ng V."/>
            <person name="Clum A."/>
            <person name="Steindorff A."/>
            <person name="Ohm R.A."/>
            <person name="Martin F."/>
            <person name="Silar P."/>
            <person name="Natvig D.O."/>
            <person name="Lalanne C."/>
            <person name="Gautier V."/>
            <person name="Ament-Velasquez S.L."/>
            <person name="Kruys A."/>
            <person name="Hutchinson M.I."/>
            <person name="Powell A.J."/>
            <person name="Barry K."/>
            <person name="Miller A.N."/>
            <person name="Grigoriev I.V."/>
            <person name="Debuchy R."/>
            <person name="Gladieux P."/>
            <person name="Hiltunen Thoren M."/>
            <person name="Johannesson H."/>
        </authorList>
    </citation>
    <scope>NUCLEOTIDE SEQUENCE</scope>
    <source>
        <strain evidence="6">PSN324</strain>
    </source>
</reference>
<dbReference type="AlphaFoldDB" id="A0AAV9HHY4"/>
<keyword evidence="4 5" id="KW-0408">Iron</keyword>
<dbReference type="InterPro" id="IPR001128">
    <property type="entry name" value="Cyt_P450"/>
</dbReference>
<evidence type="ECO:0000256" key="4">
    <source>
        <dbReference type="ARBA" id="ARBA00023004"/>
    </source>
</evidence>
<dbReference type="EMBL" id="MU865027">
    <property type="protein sequence ID" value="KAK4459794.1"/>
    <property type="molecule type" value="Genomic_DNA"/>
</dbReference>
<evidence type="ECO:0000313" key="7">
    <source>
        <dbReference type="Proteomes" id="UP001321749"/>
    </source>
</evidence>
<dbReference type="GO" id="GO:0008395">
    <property type="term" value="F:steroid hydroxylase activity"/>
    <property type="evidence" value="ECO:0007669"/>
    <property type="project" value="TreeGrafter"/>
</dbReference>
<dbReference type="InterPro" id="IPR050529">
    <property type="entry name" value="CYP450_sterol_14alpha_dmase"/>
</dbReference>
<dbReference type="PANTHER" id="PTHR24304">
    <property type="entry name" value="CYTOCHROME P450 FAMILY 7"/>
    <property type="match status" value="1"/>
</dbReference>
<comment type="caution">
    <text evidence="6">The sequence shown here is derived from an EMBL/GenBank/DDBJ whole genome shotgun (WGS) entry which is preliminary data.</text>
</comment>
<dbReference type="SUPFAM" id="SSF48264">
    <property type="entry name" value="Cytochrome P450"/>
    <property type="match status" value="1"/>
</dbReference>
<evidence type="ECO:0000256" key="2">
    <source>
        <dbReference type="ARBA" id="ARBA00022617"/>
    </source>
</evidence>
<comment type="cofactor">
    <cofactor evidence="5">
        <name>heme</name>
        <dbReference type="ChEBI" id="CHEBI:30413"/>
    </cofactor>
</comment>
<sequence>MYTILNAIIGLGSLHVPIHLSYDPVLGGLAALSSVWAFWYIWRFTIWPMLHPNEVKELPYYVPYLGHAYSFLTNLGGLFEYGKRTFSSAQTYLLTVAGEKMYIMSHPPNVYQVLNRLSRDEHDHDKNYHLLMRRFGISEAAITMLSQKPTVSFVQANPHLEPNPQLKTMGDMAHILIRKQLHPGPTYDAFESVFLDNLDKAMSFDTLSPEALLSSQKDTKTASLVELVRWTFGRATVDAFFGPALLRVAPDFVHNYNTFDDNIWTFLYKLPTLGGHGNKSIKKLRTAVVAYLRLPEAEREGASWMVKTVITEMKARGMGVHDIAGWLTIIHWGMTSNPWRLVAWMAVHLAHNASLREAVREELAPILATPGLTNVQLQAAVSTKAKHLASLYNESLRFYNDPISVRELTRDVQSATGETLRKGNMIMLIHRHLLMDEQVWGADAKTFRPDRFLGEQGEALLRNKNFTPYGGGPALCPGRFMSKSGALMFSAWLVDRFDLEIGQGKNKNGKGMPRVDLQTKNGTGVGIMGIKEGDDCVVVLSKRD</sequence>
<dbReference type="InterPro" id="IPR002401">
    <property type="entry name" value="Cyt_P450_E_grp-I"/>
</dbReference>
<dbReference type="GO" id="GO:0005506">
    <property type="term" value="F:iron ion binding"/>
    <property type="evidence" value="ECO:0007669"/>
    <property type="project" value="InterPro"/>
</dbReference>
<protein>
    <submittedName>
        <fullName evidence="6">Cytochrome P450</fullName>
    </submittedName>
</protein>
<gene>
    <name evidence="6" type="ORF">QBC42DRAFT_182500</name>
</gene>
<keyword evidence="7" id="KW-1185">Reference proteome</keyword>
<dbReference type="Proteomes" id="UP001321749">
    <property type="component" value="Unassembled WGS sequence"/>
</dbReference>
<dbReference type="Gene3D" id="1.10.630.10">
    <property type="entry name" value="Cytochrome P450"/>
    <property type="match status" value="1"/>
</dbReference>
<dbReference type="InterPro" id="IPR036396">
    <property type="entry name" value="Cyt_P450_sf"/>
</dbReference>
<reference evidence="6" key="2">
    <citation type="submission" date="2023-06" db="EMBL/GenBank/DDBJ databases">
        <authorList>
            <consortium name="Lawrence Berkeley National Laboratory"/>
            <person name="Mondo S.J."/>
            <person name="Hensen N."/>
            <person name="Bonometti L."/>
            <person name="Westerberg I."/>
            <person name="Brannstrom I.O."/>
            <person name="Guillou S."/>
            <person name="Cros-Aarteil S."/>
            <person name="Calhoun S."/>
            <person name="Haridas S."/>
            <person name="Kuo A."/>
            <person name="Pangilinan J."/>
            <person name="Riley R."/>
            <person name="Labutti K."/>
            <person name="Andreopoulos B."/>
            <person name="Lipzen A."/>
            <person name="Chen C."/>
            <person name="Yanf M."/>
            <person name="Daum C."/>
            <person name="Ng V."/>
            <person name="Clum A."/>
            <person name="Steindorff A."/>
            <person name="Ohm R."/>
            <person name="Martin F."/>
            <person name="Silar P."/>
            <person name="Natvig D."/>
            <person name="Lalanne C."/>
            <person name="Gautier V."/>
            <person name="Ament-Velasquez S.L."/>
            <person name="Kruys A."/>
            <person name="Hutchinson M.I."/>
            <person name="Powell A.J."/>
            <person name="Barry K."/>
            <person name="Miller A.N."/>
            <person name="Grigoriev I.V."/>
            <person name="Debuchy R."/>
            <person name="Gladieux P."/>
            <person name="Thoren M.H."/>
            <person name="Johannesson H."/>
        </authorList>
    </citation>
    <scope>NUCLEOTIDE SEQUENCE</scope>
    <source>
        <strain evidence="6">PSN324</strain>
    </source>
</reference>
<dbReference type="PRINTS" id="PR00463">
    <property type="entry name" value="EP450I"/>
</dbReference>
<name>A0AAV9HHY4_9PEZI</name>